<dbReference type="AlphaFoldDB" id="A0A166C782"/>
<dbReference type="EMBL" id="KV428090">
    <property type="protein sequence ID" value="KZT37155.1"/>
    <property type="molecule type" value="Genomic_DNA"/>
</dbReference>
<reference evidence="1 2" key="1">
    <citation type="journal article" date="2016" name="Mol. Biol. Evol.">
        <title>Comparative Genomics of Early-Diverging Mushroom-Forming Fungi Provides Insights into the Origins of Lignocellulose Decay Capabilities.</title>
        <authorList>
            <person name="Nagy L.G."/>
            <person name="Riley R."/>
            <person name="Tritt A."/>
            <person name="Adam C."/>
            <person name="Daum C."/>
            <person name="Floudas D."/>
            <person name="Sun H."/>
            <person name="Yadav J.S."/>
            <person name="Pangilinan J."/>
            <person name="Larsson K.H."/>
            <person name="Matsuura K."/>
            <person name="Barry K."/>
            <person name="Labutti K."/>
            <person name="Kuo R."/>
            <person name="Ohm R.A."/>
            <person name="Bhattacharya S.S."/>
            <person name="Shirouzu T."/>
            <person name="Yoshinaga Y."/>
            <person name="Martin F.M."/>
            <person name="Grigoriev I.V."/>
            <person name="Hibbett D.S."/>
        </authorList>
    </citation>
    <scope>NUCLEOTIDE SEQUENCE [LARGE SCALE GENOMIC DNA]</scope>
    <source>
        <strain evidence="1 2">HHB10207 ss-3</strain>
    </source>
</reference>
<evidence type="ECO:0000313" key="1">
    <source>
        <dbReference type="EMBL" id="KZT37155.1"/>
    </source>
</evidence>
<accession>A0A166C782</accession>
<sequence length="183" mass="20557">MPLRGPSGEAQNSGFTNAFTLGSTDSALQPLHANQWELRIRCRLLLDECITTVNYTRAFRPVFASFPPAQLNHPVLRSITSGISLTLKCVFHPRDHYQCLFSGLLPFASEIALIPTGTRSSIIVTGTRRAALHNLSTRETKSGGREASLFHSEDIYCRRMDKRSSFGIDREMPQPDQYLQNFK</sequence>
<gene>
    <name evidence="1" type="ORF">SISSUDRAFT_886410</name>
</gene>
<proteinExistence type="predicted"/>
<organism evidence="1 2">
    <name type="scientific">Sistotremastrum suecicum HHB10207 ss-3</name>
    <dbReference type="NCBI Taxonomy" id="1314776"/>
    <lineage>
        <taxon>Eukaryota</taxon>
        <taxon>Fungi</taxon>
        <taxon>Dikarya</taxon>
        <taxon>Basidiomycota</taxon>
        <taxon>Agaricomycotina</taxon>
        <taxon>Agaricomycetes</taxon>
        <taxon>Sistotremastrales</taxon>
        <taxon>Sistotremastraceae</taxon>
        <taxon>Sistotremastrum</taxon>
    </lineage>
</organism>
<protein>
    <submittedName>
        <fullName evidence="1">Uncharacterized protein</fullName>
    </submittedName>
</protein>
<dbReference type="Proteomes" id="UP000076798">
    <property type="component" value="Unassembled WGS sequence"/>
</dbReference>
<name>A0A166C782_9AGAM</name>
<evidence type="ECO:0000313" key="2">
    <source>
        <dbReference type="Proteomes" id="UP000076798"/>
    </source>
</evidence>
<keyword evidence="2" id="KW-1185">Reference proteome</keyword>